<accession>A0A831XLH1</accession>
<dbReference type="AlphaFoldDB" id="A0A831XLH1"/>
<feature type="domain" description="Chemotaxis phosphatase CheX-like" evidence="2">
    <location>
        <begin position="45"/>
        <end position="128"/>
    </location>
</feature>
<comment type="caution">
    <text evidence="3">The sequence shown here is derived from an EMBL/GenBank/DDBJ whole genome shotgun (WGS) entry which is preliminary data.</text>
</comment>
<reference evidence="3" key="1">
    <citation type="journal article" date="2020" name="mSystems">
        <title>Genome- and Community-Level Interaction Insights into Carbon Utilization and Element Cycling Functions of Hydrothermarchaeota in Hydrothermal Sediment.</title>
        <authorList>
            <person name="Zhou Z."/>
            <person name="Liu Y."/>
            <person name="Xu W."/>
            <person name="Pan J."/>
            <person name="Luo Z.H."/>
            <person name="Li M."/>
        </authorList>
    </citation>
    <scope>NUCLEOTIDE SEQUENCE [LARGE SCALE GENOMIC DNA]</scope>
    <source>
        <strain evidence="3">SpSt-349</strain>
    </source>
</reference>
<dbReference type="PANTHER" id="PTHR39452">
    <property type="entry name" value="CHEY-P PHOSPHATASE CHEX"/>
    <property type="match status" value="1"/>
</dbReference>
<evidence type="ECO:0000256" key="1">
    <source>
        <dbReference type="ARBA" id="ARBA00022500"/>
    </source>
</evidence>
<organism evidence="3">
    <name type="scientific">Geobacter metallireducens</name>
    <dbReference type="NCBI Taxonomy" id="28232"/>
    <lineage>
        <taxon>Bacteria</taxon>
        <taxon>Pseudomonadati</taxon>
        <taxon>Thermodesulfobacteriota</taxon>
        <taxon>Desulfuromonadia</taxon>
        <taxon>Geobacterales</taxon>
        <taxon>Geobacteraceae</taxon>
        <taxon>Geobacter</taxon>
    </lineage>
</organism>
<proteinExistence type="predicted"/>
<gene>
    <name evidence="3" type="ORF">ENQ87_06415</name>
</gene>
<name>A0A831XLH1_GEOME</name>
<sequence>MTGITFEEIMFTIMSATQDTFKNYLGVDIYAGKVEKKVDPVDSDVVGIVGVAGDRVGYIILGADSGAAVTIAKQLLMLDEPDEESIRDAIGELTNNIAGVFKTRYHEQYGSVALGLPLVVSGSIRTMGEGEPDPAAPSSMNVQCKGVTIPFRSLDGTFSLRVMVYM</sequence>
<dbReference type="CDD" id="cd17906">
    <property type="entry name" value="CheX"/>
    <property type="match status" value="1"/>
</dbReference>
<dbReference type="Pfam" id="PF13690">
    <property type="entry name" value="CheX"/>
    <property type="match status" value="1"/>
</dbReference>
<dbReference type="SUPFAM" id="SSF103039">
    <property type="entry name" value="CheC-like"/>
    <property type="match status" value="1"/>
</dbReference>
<dbReference type="InterPro" id="IPR028976">
    <property type="entry name" value="CheC-like_sf"/>
</dbReference>
<dbReference type="EMBL" id="DSOV01000024">
    <property type="protein sequence ID" value="HEN41998.1"/>
    <property type="molecule type" value="Genomic_DNA"/>
</dbReference>
<protein>
    <submittedName>
        <fullName evidence="3">Chemotaxis protein CheX</fullName>
    </submittedName>
</protein>
<dbReference type="InterPro" id="IPR028051">
    <property type="entry name" value="CheX-like_dom"/>
</dbReference>
<dbReference type="GO" id="GO:0006935">
    <property type="term" value="P:chemotaxis"/>
    <property type="evidence" value="ECO:0007669"/>
    <property type="project" value="UniProtKB-KW"/>
</dbReference>
<dbReference type="InterPro" id="IPR038756">
    <property type="entry name" value="CheX-like"/>
</dbReference>
<evidence type="ECO:0000259" key="2">
    <source>
        <dbReference type="Pfam" id="PF13690"/>
    </source>
</evidence>
<dbReference type="Gene3D" id="3.40.1550.10">
    <property type="entry name" value="CheC-like"/>
    <property type="match status" value="1"/>
</dbReference>
<evidence type="ECO:0000313" key="3">
    <source>
        <dbReference type="EMBL" id="HEN41998.1"/>
    </source>
</evidence>
<keyword evidence="1" id="KW-0145">Chemotaxis</keyword>
<dbReference type="PANTHER" id="PTHR39452:SF1">
    <property type="entry name" value="CHEY-P PHOSPHATASE CHEX"/>
    <property type="match status" value="1"/>
</dbReference>